<reference evidence="3 4" key="1">
    <citation type="submission" date="2017-06" db="EMBL/GenBank/DDBJ databases">
        <title>Novel microbial phyla capable of carbon fixation and sulfur reduction in deep-sea sediments.</title>
        <authorList>
            <person name="Huang J."/>
            <person name="Baker B."/>
            <person name="Wang Y."/>
        </authorList>
    </citation>
    <scope>NUCLEOTIDE SEQUENCE [LARGE SCALE GENOMIC DNA]</scope>
    <source>
        <strain evidence="3">B3_TA06</strain>
    </source>
</reference>
<keyword evidence="1" id="KW-0472">Membrane</keyword>
<dbReference type="GO" id="GO:0043709">
    <property type="term" value="P:cell adhesion involved in single-species biofilm formation"/>
    <property type="evidence" value="ECO:0007669"/>
    <property type="project" value="TreeGrafter"/>
</dbReference>
<feature type="transmembrane region" description="Helical" evidence="1">
    <location>
        <begin position="35"/>
        <end position="57"/>
    </location>
</feature>
<dbReference type="SMART" id="SM00267">
    <property type="entry name" value="GGDEF"/>
    <property type="match status" value="1"/>
</dbReference>
<dbReference type="NCBIfam" id="TIGR00254">
    <property type="entry name" value="GGDEF"/>
    <property type="match status" value="1"/>
</dbReference>
<dbReference type="InterPro" id="IPR050469">
    <property type="entry name" value="Diguanylate_Cyclase"/>
</dbReference>
<dbReference type="InterPro" id="IPR029016">
    <property type="entry name" value="GAF-like_dom_sf"/>
</dbReference>
<dbReference type="PROSITE" id="PS50887">
    <property type="entry name" value="GGDEF"/>
    <property type="match status" value="1"/>
</dbReference>
<dbReference type="EMBL" id="NJBO01000002">
    <property type="protein sequence ID" value="TKJ44019.1"/>
    <property type="molecule type" value="Genomic_DNA"/>
</dbReference>
<dbReference type="InterPro" id="IPR043128">
    <property type="entry name" value="Rev_trsase/Diguanyl_cyclase"/>
</dbReference>
<dbReference type="GO" id="GO:1902201">
    <property type="term" value="P:negative regulation of bacterial-type flagellum-dependent cell motility"/>
    <property type="evidence" value="ECO:0007669"/>
    <property type="project" value="TreeGrafter"/>
</dbReference>
<keyword evidence="1" id="KW-1133">Transmembrane helix</keyword>
<dbReference type="Gene3D" id="3.30.70.270">
    <property type="match status" value="1"/>
</dbReference>
<dbReference type="PANTHER" id="PTHR45138">
    <property type="entry name" value="REGULATORY COMPONENTS OF SENSORY TRANSDUCTION SYSTEM"/>
    <property type="match status" value="1"/>
</dbReference>
<dbReference type="Pfam" id="PF00990">
    <property type="entry name" value="GGDEF"/>
    <property type="match status" value="1"/>
</dbReference>
<keyword evidence="1" id="KW-0812">Transmembrane</keyword>
<dbReference type="SMART" id="SM00065">
    <property type="entry name" value="GAF"/>
    <property type="match status" value="1"/>
</dbReference>
<feature type="domain" description="GGDEF" evidence="2">
    <location>
        <begin position="523"/>
        <end position="652"/>
    </location>
</feature>
<dbReference type="Pfam" id="PF13185">
    <property type="entry name" value="GAF_2"/>
    <property type="match status" value="1"/>
</dbReference>
<proteinExistence type="predicted"/>
<organism evidence="3 4">
    <name type="scientific">candidate division TA06 bacterium B3_TA06</name>
    <dbReference type="NCBI Taxonomy" id="2012487"/>
    <lineage>
        <taxon>Bacteria</taxon>
        <taxon>Bacteria division TA06</taxon>
    </lineage>
</organism>
<dbReference type="Gene3D" id="3.30.450.40">
    <property type="match status" value="2"/>
</dbReference>
<gene>
    <name evidence="3" type="ORF">CEE36_02555</name>
</gene>
<feature type="transmembrane region" description="Helical" evidence="1">
    <location>
        <begin position="97"/>
        <end position="116"/>
    </location>
</feature>
<dbReference type="AlphaFoldDB" id="A0A532VA02"/>
<feature type="transmembrane region" description="Helical" evidence="1">
    <location>
        <begin position="6"/>
        <end position="23"/>
    </location>
</feature>
<dbReference type="CDD" id="cd01949">
    <property type="entry name" value="GGDEF"/>
    <property type="match status" value="1"/>
</dbReference>
<dbReference type="InterPro" id="IPR029787">
    <property type="entry name" value="Nucleotide_cyclase"/>
</dbReference>
<protein>
    <recommendedName>
        <fullName evidence="2">GGDEF domain-containing protein</fullName>
    </recommendedName>
</protein>
<dbReference type="SUPFAM" id="SSF55781">
    <property type="entry name" value="GAF domain-like"/>
    <property type="match status" value="2"/>
</dbReference>
<dbReference type="GO" id="GO:0052621">
    <property type="term" value="F:diguanylate cyclase activity"/>
    <property type="evidence" value="ECO:0007669"/>
    <property type="project" value="TreeGrafter"/>
</dbReference>
<dbReference type="SUPFAM" id="SSF55073">
    <property type="entry name" value="Nucleotide cyclase"/>
    <property type="match status" value="1"/>
</dbReference>
<feature type="transmembrane region" description="Helical" evidence="1">
    <location>
        <begin position="69"/>
        <end position="90"/>
    </location>
</feature>
<dbReference type="FunFam" id="3.30.70.270:FF:000001">
    <property type="entry name" value="Diguanylate cyclase domain protein"/>
    <property type="match status" value="1"/>
</dbReference>
<evidence type="ECO:0000259" key="2">
    <source>
        <dbReference type="PROSITE" id="PS50887"/>
    </source>
</evidence>
<sequence>MGGRNILKLLTFLPFLAYAYFSFTGQLLLQVNPLYLIALPVAAALVLLLSRNLWLFIASLAATNAAVQLTGGSGSQLFFFYFLLLFVEGLRTSSWRYFFAVGAIVTLEAGSALFHLEDTSFPFGPLAAFVGFAALAYLFLRREERHRQALELSLDRERAKYHWLDPLVSPRSQRLAALKEKTYSVDADILYKGFVNLGFETLNVHTAALFLISGNRLHLVAARSHSDRIKDDVSFELGEGLIGYLAREQKPSLLSDLGADMDRLGYYTGKVEVNSLLTVPIKSGETNYGILVADARRMFTEYDQTFLVRLGSLLARDIQIARAYEERHREALRFSGLYELAGNLLTGLSEEGLIDRSFELVRDLFAPDAIGFARLREKEGAKVLRYEGTNGFDKGFRFDPERSLVAMTAKHKGFLKQRDMTKPGLYRLGPGEKPAVNKTFLGIGFEEDEKTHGVLWLEKQEADAYSGREGKILGFTAALLSAAFLRVRYHEELARLARLDGLTGLLNHRAFQEELIECLKKSGTVAVFIIDIDHFKRINDTYGHPVGDMVLAKIAEVIKDKGIAARYGGEEFALIIPNIPSRQMIGRGEEILAAIRRAMVRIPEGTIQVTASVGGAIYSKDARTREDLIRAADSALYAAKTGGRNRLVLAGK</sequence>
<evidence type="ECO:0000313" key="4">
    <source>
        <dbReference type="Proteomes" id="UP000317778"/>
    </source>
</evidence>
<dbReference type="PANTHER" id="PTHR45138:SF9">
    <property type="entry name" value="DIGUANYLATE CYCLASE DGCM-RELATED"/>
    <property type="match status" value="1"/>
</dbReference>
<name>A0A532VA02_UNCT6</name>
<dbReference type="InterPro" id="IPR000160">
    <property type="entry name" value="GGDEF_dom"/>
</dbReference>
<dbReference type="Proteomes" id="UP000317778">
    <property type="component" value="Unassembled WGS sequence"/>
</dbReference>
<dbReference type="InterPro" id="IPR003018">
    <property type="entry name" value="GAF"/>
</dbReference>
<dbReference type="GO" id="GO:0005886">
    <property type="term" value="C:plasma membrane"/>
    <property type="evidence" value="ECO:0007669"/>
    <property type="project" value="TreeGrafter"/>
</dbReference>
<feature type="transmembrane region" description="Helical" evidence="1">
    <location>
        <begin position="122"/>
        <end position="140"/>
    </location>
</feature>
<accession>A0A532VA02</accession>
<comment type="caution">
    <text evidence="3">The sequence shown here is derived from an EMBL/GenBank/DDBJ whole genome shotgun (WGS) entry which is preliminary data.</text>
</comment>
<evidence type="ECO:0000256" key="1">
    <source>
        <dbReference type="SAM" id="Phobius"/>
    </source>
</evidence>
<evidence type="ECO:0000313" key="3">
    <source>
        <dbReference type="EMBL" id="TKJ44019.1"/>
    </source>
</evidence>